<feature type="domain" description="DUF7822" evidence="1">
    <location>
        <begin position="10"/>
        <end position="146"/>
    </location>
</feature>
<organism evidence="2 3">
    <name type="scientific">Chryseobacterium arachidis</name>
    <dbReference type="NCBI Taxonomy" id="1416778"/>
    <lineage>
        <taxon>Bacteria</taxon>
        <taxon>Pseudomonadati</taxon>
        <taxon>Bacteroidota</taxon>
        <taxon>Flavobacteriia</taxon>
        <taxon>Flavobacteriales</taxon>
        <taxon>Weeksellaceae</taxon>
        <taxon>Chryseobacterium group</taxon>
        <taxon>Chryseobacterium</taxon>
    </lineage>
</organism>
<sequence length="186" mass="22164">MANRAYLYSANKELTQFRDVSEWANEIPLFYKIILGSETQMSTSKIWNFELPIIITGDSKKGLKKFNDFLEYLETQADIDKEVISGFRQETQDFFEKYPERELDLFFMEAGEVYDLVGDLYPLEEQNEALYDEIISISKDIDEILEKKPENVFDFKDIYWLQEIKNNINTLSVYWTYVTYYSFNKS</sequence>
<protein>
    <recommendedName>
        <fullName evidence="1">DUF7822 domain-containing protein</fullName>
    </recommendedName>
</protein>
<dbReference type="InterPro" id="IPR056724">
    <property type="entry name" value="DUF7822"/>
</dbReference>
<dbReference type="STRING" id="1416778.SAMN05443633_103316"/>
<dbReference type="Pfam" id="PF25135">
    <property type="entry name" value="DUF7822"/>
    <property type="match status" value="1"/>
</dbReference>
<dbReference type="Proteomes" id="UP000184518">
    <property type="component" value="Unassembled WGS sequence"/>
</dbReference>
<evidence type="ECO:0000313" key="3">
    <source>
        <dbReference type="Proteomes" id="UP000184518"/>
    </source>
</evidence>
<name>A0A1M5A0M2_9FLAO</name>
<proteinExistence type="predicted"/>
<reference evidence="3" key="1">
    <citation type="submission" date="2016-11" db="EMBL/GenBank/DDBJ databases">
        <authorList>
            <person name="Varghese N."/>
            <person name="Submissions S."/>
        </authorList>
    </citation>
    <scope>NUCLEOTIDE SEQUENCE [LARGE SCALE GENOMIC DNA]</scope>
    <source>
        <strain evidence="3">DSM 27619</strain>
    </source>
</reference>
<evidence type="ECO:0000259" key="1">
    <source>
        <dbReference type="Pfam" id="PF25135"/>
    </source>
</evidence>
<accession>A0A1M5A0M2</accession>
<evidence type="ECO:0000313" key="2">
    <source>
        <dbReference type="EMBL" id="SHF23436.1"/>
    </source>
</evidence>
<gene>
    <name evidence="2" type="ORF">SAMN05443633_103316</name>
</gene>
<keyword evidence="3" id="KW-1185">Reference proteome</keyword>
<dbReference type="EMBL" id="FQUT01000003">
    <property type="protein sequence ID" value="SHF23436.1"/>
    <property type="molecule type" value="Genomic_DNA"/>
</dbReference>
<dbReference type="OrthoDB" id="1254131at2"/>
<dbReference type="AlphaFoldDB" id="A0A1M5A0M2"/>
<dbReference type="RefSeq" id="WP_072955279.1">
    <property type="nucleotide sequence ID" value="NZ_FQUT01000003.1"/>
</dbReference>